<keyword evidence="1" id="KW-0004">4Fe-4S</keyword>
<evidence type="ECO:0000256" key="2">
    <source>
        <dbReference type="ARBA" id="ARBA00022723"/>
    </source>
</evidence>
<name>A0A3S3SN57_9BACT</name>
<feature type="region of interest" description="Disordered" evidence="8">
    <location>
        <begin position="65"/>
        <end position="126"/>
    </location>
</feature>
<evidence type="ECO:0000256" key="7">
    <source>
        <dbReference type="ARBA" id="ARBA00023204"/>
    </source>
</evidence>
<evidence type="ECO:0000256" key="4">
    <source>
        <dbReference type="ARBA" id="ARBA00022801"/>
    </source>
</evidence>
<dbReference type="SUPFAM" id="SSF52141">
    <property type="entry name" value="Uracil-DNA glycosylase-like"/>
    <property type="match status" value="1"/>
</dbReference>
<dbReference type="SMART" id="SM00987">
    <property type="entry name" value="UreE_C"/>
    <property type="match status" value="1"/>
</dbReference>
<keyword evidence="7" id="KW-0234">DNA repair</keyword>
<dbReference type="Pfam" id="PF03167">
    <property type="entry name" value="UDG"/>
    <property type="match status" value="1"/>
</dbReference>
<dbReference type="PANTHER" id="PTHR33693">
    <property type="entry name" value="TYPE-5 URACIL-DNA GLYCOSYLASE"/>
    <property type="match status" value="1"/>
</dbReference>
<sequence length="326" mass="35854">MSAQKKDPAPSSGRDTAGKTHPAVDPAALALLTGQVRNLLAFHQEMGLTGYPAAPELRQFLKRVPRRSSAPAMEEPFREQGRGQYSEQPPQQPAGAAHQAEKPTRSYRPPEQKGPQTTARPTAETVQQQLKALNQELTHCRCCTGNAASSVVHSNVPSNVVLGQGSPTPLLLVVGDCFIGTLSEKGQVWGKEEDAMLWRMMQAIGLDQRSVYVTNAIKCPQPGPVQLGSLMEKSCFPHLEKEIQIIRPQLICAMGDSVTRALLKTKAPLARLRGRFRSYRSPQGNVIKIMPTYHPRLLLQHPEMKQATWKDLQAVQRMLLASSHAV</sequence>
<evidence type="ECO:0000313" key="11">
    <source>
        <dbReference type="Proteomes" id="UP000287853"/>
    </source>
</evidence>
<feature type="compositionally biased region" description="Basic and acidic residues" evidence="8">
    <location>
        <begin position="99"/>
        <end position="111"/>
    </location>
</feature>
<evidence type="ECO:0000313" key="10">
    <source>
        <dbReference type="EMBL" id="RWX46340.1"/>
    </source>
</evidence>
<dbReference type="AlphaFoldDB" id="A0A3S3SN57"/>
<dbReference type="Gene3D" id="3.40.470.10">
    <property type="entry name" value="Uracil-DNA glycosylase-like domain"/>
    <property type="match status" value="1"/>
</dbReference>
<dbReference type="SMART" id="SM00986">
    <property type="entry name" value="UDG"/>
    <property type="match status" value="1"/>
</dbReference>
<dbReference type="InterPro" id="IPR005122">
    <property type="entry name" value="Uracil-DNA_glycosylase-like"/>
</dbReference>
<protein>
    <submittedName>
        <fullName evidence="10">Uracil DNA glycosylase superfamily protein</fullName>
    </submittedName>
</protein>
<keyword evidence="11" id="KW-1185">Reference proteome</keyword>
<keyword evidence="2" id="KW-0479">Metal-binding</keyword>
<dbReference type="InterPro" id="IPR051536">
    <property type="entry name" value="UDG_Type-4/5"/>
</dbReference>
<dbReference type="PANTHER" id="PTHR33693:SF1">
    <property type="entry name" value="TYPE-4 URACIL-DNA GLYCOSYLASE"/>
    <property type="match status" value="1"/>
</dbReference>
<evidence type="ECO:0000256" key="5">
    <source>
        <dbReference type="ARBA" id="ARBA00023004"/>
    </source>
</evidence>
<evidence type="ECO:0000256" key="8">
    <source>
        <dbReference type="SAM" id="MobiDB-lite"/>
    </source>
</evidence>
<proteinExistence type="predicted"/>
<feature type="domain" description="Uracil-DNA glycosylase-like" evidence="9">
    <location>
        <begin position="162"/>
        <end position="313"/>
    </location>
</feature>
<keyword evidence="3" id="KW-0227">DNA damage</keyword>
<keyword evidence="4" id="KW-0378">Hydrolase</keyword>
<dbReference type="CDD" id="cd10030">
    <property type="entry name" value="UDG-F4_TTUDGA_SPO1dp_like"/>
    <property type="match status" value="1"/>
</dbReference>
<evidence type="ECO:0000256" key="1">
    <source>
        <dbReference type="ARBA" id="ARBA00022485"/>
    </source>
</evidence>
<evidence type="ECO:0000259" key="9">
    <source>
        <dbReference type="SMART" id="SM00986"/>
    </source>
</evidence>
<feature type="region of interest" description="Disordered" evidence="8">
    <location>
        <begin position="1"/>
        <end position="22"/>
    </location>
</feature>
<feature type="compositionally biased region" description="Polar residues" evidence="8">
    <location>
        <begin position="114"/>
        <end position="126"/>
    </location>
</feature>
<evidence type="ECO:0000256" key="6">
    <source>
        <dbReference type="ARBA" id="ARBA00023014"/>
    </source>
</evidence>
<dbReference type="GO" id="GO:0097506">
    <property type="term" value="F:deaminated base DNA N-glycosylase activity"/>
    <property type="evidence" value="ECO:0007669"/>
    <property type="project" value="UniProtKB-ARBA"/>
</dbReference>
<gene>
    <name evidence="10" type="ORF">H206_01418</name>
</gene>
<dbReference type="GO" id="GO:0006281">
    <property type="term" value="P:DNA repair"/>
    <property type="evidence" value="ECO:0007669"/>
    <property type="project" value="UniProtKB-KW"/>
</dbReference>
<dbReference type="InterPro" id="IPR036895">
    <property type="entry name" value="Uracil-DNA_glycosylase-like_sf"/>
</dbReference>
<dbReference type="Proteomes" id="UP000287853">
    <property type="component" value="Unassembled WGS sequence"/>
</dbReference>
<keyword evidence="6" id="KW-0411">Iron-sulfur</keyword>
<dbReference type="GO" id="GO:0051539">
    <property type="term" value="F:4 iron, 4 sulfur cluster binding"/>
    <property type="evidence" value="ECO:0007669"/>
    <property type="project" value="UniProtKB-KW"/>
</dbReference>
<comment type="caution">
    <text evidence="10">The sequence shown here is derived from an EMBL/GenBank/DDBJ whole genome shotgun (WGS) entry which is preliminary data.</text>
</comment>
<organism evidence="10 11">
    <name type="scientific">Candidatus Electrothrix aarhusensis</name>
    <dbReference type="NCBI Taxonomy" id="1859131"/>
    <lineage>
        <taxon>Bacteria</taxon>
        <taxon>Pseudomonadati</taxon>
        <taxon>Thermodesulfobacteriota</taxon>
        <taxon>Desulfobulbia</taxon>
        <taxon>Desulfobulbales</taxon>
        <taxon>Desulfobulbaceae</taxon>
        <taxon>Candidatus Electrothrix</taxon>
    </lineage>
</organism>
<accession>A0A3S3SN57</accession>
<evidence type="ECO:0000256" key="3">
    <source>
        <dbReference type="ARBA" id="ARBA00022763"/>
    </source>
</evidence>
<reference evidence="10 11" key="1">
    <citation type="submission" date="2017-01" db="EMBL/GenBank/DDBJ databases">
        <title>The cable genome- insights into the physiology and evolution of filamentous bacteria capable of sulfide oxidation via long distance electron transfer.</title>
        <authorList>
            <person name="Schreiber L."/>
            <person name="Bjerg J.T."/>
            <person name="Boggild A."/>
            <person name="Van De Vossenberg J."/>
            <person name="Meysman F."/>
            <person name="Nielsen L.P."/>
            <person name="Schramm A."/>
            <person name="Kjeldsen K.U."/>
        </authorList>
    </citation>
    <scope>NUCLEOTIDE SEQUENCE [LARGE SCALE GENOMIC DNA]</scope>
    <source>
        <strain evidence="10">MCF</strain>
    </source>
</reference>
<dbReference type="EMBL" id="MTKO01000066">
    <property type="protein sequence ID" value="RWX46340.1"/>
    <property type="molecule type" value="Genomic_DNA"/>
</dbReference>
<dbReference type="GO" id="GO:0046872">
    <property type="term" value="F:metal ion binding"/>
    <property type="evidence" value="ECO:0007669"/>
    <property type="project" value="UniProtKB-KW"/>
</dbReference>
<keyword evidence="5" id="KW-0408">Iron</keyword>